<dbReference type="InterPro" id="IPR039426">
    <property type="entry name" value="TonB-dep_rcpt-like"/>
</dbReference>
<evidence type="ECO:0000256" key="7">
    <source>
        <dbReference type="PROSITE-ProRule" id="PRU01360"/>
    </source>
</evidence>
<evidence type="ECO:0000256" key="6">
    <source>
        <dbReference type="ARBA" id="ARBA00023237"/>
    </source>
</evidence>
<keyword evidence="6 7" id="KW-0998">Cell outer membrane</keyword>
<dbReference type="InterPro" id="IPR037066">
    <property type="entry name" value="Plug_dom_sf"/>
</dbReference>
<dbReference type="InterPro" id="IPR036942">
    <property type="entry name" value="Beta-barrel_TonB_sf"/>
</dbReference>
<dbReference type="InterPro" id="IPR023996">
    <property type="entry name" value="TonB-dep_OMP_SusC/RagA"/>
</dbReference>
<dbReference type="InterPro" id="IPR008969">
    <property type="entry name" value="CarboxyPept-like_regulatory"/>
</dbReference>
<evidence type="ECO:0000313" key="11">
    <source>
        <dbReference type="Proteomes" id="UP000256779"/>
    </source>
</evidence>
<dbReference type="EMBL" id="QREG01000018">
    <property type="protein sequence ID" value="RED95278.1"/>
    <property type="molecule type" value="Genomic_DNA"/>
</dbReference>
<dbReference type="Gene3D" id="2.40.170.20">
    <property type="entry name" value="TonB-dependent receptor, beta-barrel domain"/>
    <property type="match status" value="1"/>
</dbReference>
<dbReference type="Gene3D" id="2.170.130.10">
    <property type="entry name" value="TonB-dependent receptor, plug domain"/>
    <property type="match status" value="1"/>
</dbReference>
<dbReference type="InterPro" id="IPR012910">
    <property type="entry name" value="Plug_dom"/>
</dbReference>
<dbReference type="NCBIfam" id="TIGR04057">
    <property type="entry name" value="SusC_RagA_signa"/>
    <property type="match status" value="1"/>
</dbReference>
<evidence type="ECO:0000313" key="10">
    <source>
        <dbReference type="EMBL" id="RED95278.1"/>
    </source>
</evidence>
<sequence>MNIRLQHFELRQSGLLLGLLLCLMMQPALAQETVSGVVTAARSGEPVIGATVIVRGTANGTITDVDGRFTLQASVGQTLQISFVGFESQELEIRTPQALNIALSEDIQSLEEVVVVGYGSVQKSDLTGSVSSVDVESLEKLASVDINRNLQGKVAGVQVMSNSGAPGAGTTVRIRGVGSFGSAGPLYVVDGFLTGDISNISPADIESMEVLKDASATAIYGSRGANGVIIITTKQGLKSGLEVEVNAYAGIQQAWKTQDLLDAKQFAELYVESLSGPGEAWDINAIDDSGKKSWVRDALAGNITGTDWQDEVLRNGAVQNYNLMVRGGTGKLRYKVGGTFFQQEGIVVNTSGETLRGQANLQYRPTDRIEVTADFKYSQYDNINYSQGTYGSVLGTALRKDPINPVKDPTTGHWDRTGLTDIANPARVAYEQQFRTATGSRYVPSFSASWELMPGLTAKSLVTYDHRENNSRSFTPTNTTIESRYLVDGEPQVSPNESLSVERLFTGSGLQTVLQNSNTLAYDKSLGAHSINAVIGVESYQQDSEYNSTNPSGDNPPVIRAFNMLSYFGRATYSYDSRYLITGTLRRDGSSKFPEEGRWGTFPSFSLGWNVDREAFFPSQQLISAIKLRGGWGRIGNQDPVSPYGFYATLSPNWEYAFDNKNPSPGYASSQLPASTLRWETSEMVNVGADLMFFNDQLSITGEYFVKNTLDLLVEKLPVPNFAGAIGPRSNAASMKNWGSEFTIDYKQNVGSLIFNVGGNISFINNEVTDLGAGDIITGAGYESKIGMPATRTSVGEEFATFYGLRTVGIFQNQAEIDARRAYNEQGQPINGAGEVVAANSEDHKIIQDKAAPGDVIYEDVNNDGYINSDDAVALGSAIPEFTYGFYLSANYQNFDLSIAFSGVYGNEIANIFTFYNEGSSAADNNLLVSRMDRWTAEGSTNTQPRVTDSNTQNDLFSDRFIEDGSFLRLRNLQVGYSLPKALLTKVKLKQVRFYLSADNLLTFTKYSGFDPEIGLAYGDPFGAGVDLGSYPQARTFFIGTNIKF</sequence>
<keyword evidence="4 7" id="KW-0812">Transmembrane</keyword>
<evidence type="ECO:0000256" key="2">
    <source>
        <dbReference type="ARBA" id="ARBA00022448"/>
    </source>
</evidence>
<dbReference type="Proteomes" id="UP000256779">
    <property type="component" value="Unassembled WGS sequence"/>
</dbReference>
<dbReference type="RefSeq" id="WP_115869359.1">
    <property type="nucleotide sequence ID" value="NZ_QREG01000018.1"/>
</dbReference>
<dbReference type="Gene3D" id="2.60.40.1120">
    <property type="entry name" value="Carboxypeptidase-like, regulatory domain"/>
    <property type="match status" value="1"/>
</dbReference>
<reference evidence="10 11" key="1">
    <citation type="submission" date="2018-07" db="EMBL/GenBank/DDBJ databases">
        <title>Genomic Encyclopedia of Type Strains, Phase IV (KMG-IV): sequencing the most valuable type-strain genomes for metagenomic binning, comparative biology and taxonomic classification.</title>
        <authorList>
            <person name="Goeker M."/>
        </authorList>
    </citation>
    <scope>NUCLEOTIDE SEQUENCE [LARGE SCALE GENOMIC DNA]</scope>
    <source>
        <strain evidence="10 11">DSM 4134</strain>
    </source>
</reference>
<keyword evidence="3 7" id="KW-1134">Transmembrane beta strand</keyword>
<keyword evidence="5 7" id="KW-0472">Membrane</keyword>
<protein>
    <submittedName>
        <fullName evidence="10">TonB-linked SusC/RagA family outer membrane protein</fullName>
    </submittedName>
</protein>
<dbReference type="AlphaFoldDB" id="A0A3D9L126"/>
<dbReference type="Pfam" id="PF07715">
    <property type="entry name" value="Plug"/>
    <property type="match status" value="1"/>
</dbReference>
<proteinExistence type="inferred from homology"/>
<comment type="similarity">
    <text evidence="7">Belongs to the TonB-dependent receptor family.</text>
</comment>
<comment type="subcellular location">
    <subcellularLocation>
        <location evidence="1 7">Cell outer membrane</location>
        <topology evidence="1 7">Multi-pass membrane protein</topology>
    </subcellularLocation>
</comment>
<comment type="caution">
    <text evidence="10">The sequence shown here is derived from an EMBL/GenBank/DDBJ whole genome shotgun (WGS) entry which is preliminary data.</text>
</comment>
<dbReference type="OrthoDB" id="9768177at2"/>
<keyword evidence="8" id="KW-0732">Signal</keyword>
<dbReference type="SUPFAM" id="SSF49464">
    <property type="entry name" value="Carboxypeptidase regulatory domain-like"/>
    <property type="match status" value="1"/>
</dbReference>
<dbReference type="InterPro" id="IPR023997">
    <property type="entry name" value="TonB-dep_OMP_SusC/RagA_CS"/>
</dbReference>
<name>A0A3D9L126_MARFU</name>
<dbReference type="PROSITE" id="PS52016">
    <property type="entry name" value="TONB_DEPENDENT_REC_3"/>
    <property type="match status" value="1"/>
</dbReference>
<feature type="signal peptide" evidence="8">
    <location>
        <begin position="1"/>
        <end position="30"/>
    </location>
</feature>
<dbReference type="NCBIfam" id="TIGR04056">
    <property type="entry name" value="OMP_RagA_SusC"/>
    <property type="match status" value="1"/>
</dbReference>
<dbReference type="FunFam" id="2.170.130.10:FF:000008">
    <property type="entry name" value="SusC/RagA family TonB-linked outer membrane protein"/>
    <property type="match status" value="1"/>
</dbReference>
<evidence type="ECO:0000256" key="5">
    <source>
        <dbReference type="ARBA" id="ARBA00023136"/>
    </source>
</evidence>
<feature type="domain" description="TonB-dependent receptor plug" evidence="9">
    <location>
        <begin position="123"/>
        <end position="228"/>
    </location>
</feature>
<dbReference type="GO" id="GO:0009279">
    <property type="term" value="C:cell outer membrane"/>
    <property type="evidence" value="ECO:0007669"/>
    <property type="project" value="UniProtKB-SubCell"/>
</dbReference>
<evidence type="ECO:0000259" key="9">
    <source>
        <dbReference type="Pfam" id="PF07715"/>
    </source>
</evidence>
<evidence type="ECO:0000256" key="1">
    <source>
        <dbReference type="ARBA" id="ARBA00004571"/>
    </source>
</evidence>
<evidence type="ECO:0000256" key="4">
    <source>
        <dbReference type="ARBA" id="ARBA00022692"/>
    </source>
</evidence>
<keyword evidence="2 7" id="KW-0813">Transport</keyword>
<dbReference type="FunFam" id="2.60.40.1120:FF:000003">
    <property type="entry name" value="Outer membrane protein Omp121"/>
    <property type="match status" value="1"/>
</dbReference>
<evidence type="ECO:0000256" key="3">
    <source>
        <dbReference type="ARBA" id="ARBA00022452"/>
    </source>
</evidence>
<evidence type="ECO:0000256" key="8">
    <source>
        <dbReference type="SAM" id="SignalP"/>
    </source>
</evidence>
<organism evidence="10 11">
    <name type="scientific">Marinoscillum furvescens DSM 4134</name>
    <dbReference type="NCBI Taxonomy" id="1122208"/>
    <lineage>
        <taxon>Bacteria</taxon>
        <taxon>Pseudomonadati</taxon>
        <taxon>Bacteroidota</taxon>
        <taxon>Cytophagia</taxon>
        <taxon>Cytophagales</taxon>
        <taxon>Reichenbachiellaceae</taxon>
        <taxon>Marinoscillum</taxon>
    </lineage>
</organism>
<accession>A0A3D9L126</accession>
<feature type="chain" id="PRO_5017805752" evidence="8">
    <location>
        <begin position="31"/>
        <end position="1045"/>
    </location>
</feature>
<gene>
    <name evidence="10" type="ORF">C7460_11855</name>
</gene>
<dbReference type="Pfam" id="PF13715">
    <property type="entry name" value="CarbopepD_reg_2"/>
    <property type="match status" value="1"/>
</dbReference>
<keyword evidence="11" id="KW-1185">Reference proteome</keyword>
<dbReference type="SUPFAM" id="SSF56935">
    <property type="entry name" value="Porins"/>
    <property type="match status" value="1"/>
</dbReference>